<evidence type="ECO:0000313" key="1">
    <source>
        <dbReference type="EMBL" id="QIG67720.1"/>
    </source>
</evidence>
<dbReference type="EMBL" id="MN988483">
    <property type="protein sequence ID" value="QIG67720.1"/>
    <property type="molecule type" value="Genomic_DNA"/>
</dbReference>
<organism evidence="1 2">
    <name type="scientific">Rhizobium phage RHph_Y38</name>
    <dbReference type="NCBI Taxonomy" id="2509781"/>
    <lineage>
        <taxon>Viruses</taxon>
        <taxon>Duplodnaviria</taxon>
        <taxon>Heunggongvirae</taxon>
        <taxon>Uroviricota</taxon>
        <taxon>Caudoviricetes</taxon>
        <taxon>Schitoviridae</taxon>
        <taxon>Demetervirinae</taxon>
        <taxon>Acanvirus</taxon>
        <taxon>Acanvirus Y38</taxon>
    </lineage>
</organism>
<keyword evidence="2" id="KW-1185">Reference proteome</keyword>
<proteinExistence type="predicted"/>
<accession>A0A7S5R4E4</accession>
<reference evidence="1" key="1">
    <citation type="submission" date="2020-01" db="EMBL/GenBank/DDBJ databases">
        <title>Patterns of diversity and host range of bacteriophage communities associated with bean-nodulatin bacteria.</title>
        <authorList>
            <person name="Vann Cauwenberghe J."/>
            <person name="Santamaria R.I."/>
            <person name="Bustos P."/>
            <person name="Juarez S."/>
            <person name="Gonzalez V."/>
        </authorList>
    </citation>
    <scope>NUCLEOTIDE SEQUENCE</scope>
</reference>
<gene>
    <name evidence="1" type="ORF">EVB52_019</name>
</gene>
<dbReference type="Proteomes" id="UP000656987">
    <property type="component" value="Segment"/>
</dbReference>
<sequence>MNWIAKLFKRKPHQADAYFKAKLREQMGKEAFHIVCEAKRIRHQYPDLSGPELVRLVYWGASGEKDS</sequence>
<evidence type="ECO:0000313" key="2">
    <source>
        <dbReference type="Proteomes" id="UP000656987"/>
    </source>
</evidence>
<name>A0A7S5R4E4_9CAUD</name>
<protein>
    <submittedName>
        <fullName evidence="1">Uncharacterized protein</fullName>
    </submittedName>
</protein>